<gene>
    <name evidence="1" type="ORF">LCGC14_0646860</name>
</gene>
<comment type="caution">
    <text evidence="1">The sequence shown here is derived from an EMBL/GenBank/DDBJ whole genome shotgun (WGS) entry which is preliminary data.</text>
</comment>
<organism evidence="1">
    <name type="scientific">marine sediment metagenome</name>
    <dbReference type="NCBI Taxonomy" id="412755"/>
    <lineage>
        <taxon>unclassified sequences</taxon>
        <taxon>metagenomes</taxon>
        <taxon>ecological metagenomes</taxon>
    </lineage>
</organism>
<dbReference type="AlphaFoldDB" id="A0A0F9R2Q5"/>
<protein>
    <submittedName>
        <fullName evidence="1">Uncharacterized protein</fullName>
    </submittedName>
</protein>
<sequence>MRLAETHKIIPVMALDTIASGGDGDSINMKGFHRCTFICTFGTLSGDAILTVNSGVTDGAKNSALTFNHAVGTATIGTYTSATVAADILAANATSAALTLTAASYLDKMLIVEVDASDMDLANDEEWLTLSLSNAGSSGAADAVAVLEPRYTSNASGSGLA</sequence>
<dbReference type="EMBL" id="LAZR01001188">
    <property type="protein sequence ID" value="KKN49044.1"/>
    <property type="molecule type" value="Genomic_DNA"/>
</dbReference>
<reference evidence="1" key="1">
    <citation type="journal article" date="2015" name="Nature">
        <title>Complex archaea that bridge the gap between prokaryotes and eukaryotes.</title>
        <authorList>
            <person name="Spang A."/>
            <person name="Saw J.H."/>
            <person name="Jorgensen S.L."/>
            <person name="Zaremba-Niedzwiedzka K."/>
            <person name="Martijn J."/>
            <person name="Lind A.E."/>
            <person name="van Eijk R."/>
            <person name="Schleper C."/>
            <person name="Guy L."/>
            <person name="Ettema T.J."/>
        </authorList>
    </citation>
    <scope>NUCLEOTIDE SEQUENCE</scope>
</reference>
<name>A0A0F9R2Q5_9ZZZZ</name>
<evidence type="ECO:0000313" key="1">
    <source>
        <dbReference type="EMBL" id="KKN49044.1"/>
    </source>
</evidence>
<proteinExistence type="predicted"/>
<accession>A0A0F9R2Q5</accession>